<keyword evidence="3" id="KW-0479">Metal-binding</keyword>
<keyword evidence="2" id="KW-0539">Nucleus</keyword>
<evidence type="ECO:0000256" key="2">
    <source>
        <dbReference type="ARBA" id="ARBA00023242"/>
    </source>
</evidence>
<feature type="compositionally biased region" description="Basic and acidic residues" evidence="4">
    <location>
        <begin position="765"/>
        <end position="775"/>
    </location>
</feature>
<feature type="region of interest" description="Disordered" evidence="4">
    <location>
        <begin position="899"/>
        <end position="979"/>
    </location>
</feature>
<dbReference type="Proteomes" id="UP000694620">
    <property type="component" value="Chromosome 18"/>
</dbReference>
<dbReference type="InterPro" id="IPR013087">
    <property type="entry name" value="Znf_C2H2_type"/>
</dbReference>
<keyword evidence="3" id="KW-0862">Zinc</keyword>
<dbReference type="CTD" id="10180"/>
<dbReference type="GeneTree" id="ENSGT00940000166798"/>
<dbReference type="GO" id="GO:0008270">
    <property type="term" value="F:zinc ion binding"/>
    <property type="evidence" value="ECO:0007669"/>
    <property type="project" value="UniProtKB-KW"/>
</dbReference>
<dbReference type="OrthoDB" id="29221at2759"/>
<feature type="compositionally biased region" description="Polar residues" evidence="4">
    <location>
        <begin position="422"/>
        <end position="437"/>
    </location>
</feature>
<feature type="region of interest" description="Disordered" evidence="4">
    <location>
        <begin position="800"/>
        <end position="844"/>
    </location>
</feature>
<dbReference type="Pfam" id="PF23217">
    <property type="entry name" value="DUF7066"/>
    <property type="match status" value="1"/>
</dbReference>
<evidence type="ECO:0000313" key="7">
    <source>
        <dbReference type="Proteomes" id="UP000694620"/>
    </source>
</evidence>
<name>A0A8C4SV59_ERPCA</name>
<feature type="region of interest" description="Disordered" evidence="4">
    <location>
        <begin position="1"/>
        <end position="159"/>
    </location>
</feature>
<feature type="compositionally biased region" description="Basic and acidic residues" evidence="4">
    <location>
        <begin position="30"/>
        <end position="49"/>
    </location>
</feature>
<feature type="compositionally biased region" description="Basic and acidic residues" evidence="4">
    <location>
        <begin position="56"/>
        <end position="123"/>
    </location>
</feature>
<dbReference type="GO" id="GO:0000398">
    <property type="term" value="P:mRNA splicing, via spliceosome"/>
    <property type="evidence" value="ECO:0007669"/>
    <property type="project" value="TreeGrafter"/>
</dbReference>
<feature type="region of interest" description="Disordered" evidence="4">
    <location>
        <begin position="480"/>
        <end position="514"/>
    </location>
</feature>
<evidence type="ECO:0000259" key="5">
    <source>
        <dbReference type="PROSITE" id="PS50157"/>
    </source>
</evidence>
<keyword evidence="3" id="KW-0863">Zinc-finger</keyword>
<feature type="compositionally biased region" description="Basic and acidic residues" evidence="4">
    <location>
        <begin position="139"/>
        <end position="159"/>
    </location>
</feature>
<dbReference type="InterPro" id="IPR035979">
    <property type="entry name" value="RBD_domain_sf"/>
</dbReference>
<feature type="compositionally biased region" description="Low complexity" evidence="4">
    <location>
        <begin position="7"/>
        <end position="16"/>
    </location>
</feature>
<feature type="compositionally biased region" description="Polar residues" evidence="4">
    <location>
        <begin position="904"/>
        <end position="920"/>
    </location>
</feature>
<accession>A0A8C4SV59</accession>
<reference evidence="6" key="3">
    <citation type="submission" date="2025-09" db="UniProtKB">
        <authorList>
            <consortium name="Ensembl"/>
        </authorList>
    </citation>
    <scope>IDENTIFICATION</scope>
</reference>
<feature type="region of interest" description="Disordered" evidence="4">
    <location>
        <begin position="398"/>
        <end position="447"/>
    </location>
</feature>
<feature type="region of interest" description="Disordered" evidence="4">
    <location>
        <begin position="1136"/>
        <end position="1203"/>
    </location>
</feature>
<dbReference type="PANTHER" id="PTHR13948:SF37">
    <property type="entry name" value="RNA-BINDING PROTEIN 6 ISOFORM X1"/>
    <property type="match status" value="1"/>
</dbReference>
<dbReference type="Gene3D" id="3.30.70.330">
    <property type="match status" value="2"/>
</dbReference>
<feature type="region of interest" description="Disordered" evidence="4">
    <location>
        <begin position="211"/>
        <end position="340"/>
    </location>
</feature>
<feature type="compositionally biased region" description="Basic and acidic residues" evidence="4">
    <location>
        <begin position="1026"/>
        <end position="1043"/>
    </location>
</feature>
<organism evidence="6 7">
    <name type="scientific">Erpetoichthys calabaricus</name>
    <name type="common">Rope fish</name>
    <name type="synonym">Calamoichthys calabaricus</name>
    <dbReference type="NCBI Taxonomy" id="27687"/>
    <lineage>
        <taxon>Eukaryota</taxon>
        <taxon>Metazoa</taxon>
        <taxon>Chordata</taxon>
        <taxon>Craniata</taxon>
        <taxon>Vertebrata</taxon>
        <taxon>Euteleostomi</taxon>
        <taxon>Actinopterygii</taxon>
        <taxon>Polypteriformes</taxon>
        <taxon>Polypteridae</taxon>
        <taxon>Erpetoichthys</taxon>
    </lineage>
</organism>
<feature type="region of interest" description="Disordered" evidence="4">
    <location>
        <begin position="1026"/>
        <end position="1082"/>
    </location>
</feature>
<feature type="region of interest" description="Disordered" evidence="4">
    <location>
        <begin position="751"/>
        <end position="779"/>
    </location>
</feature>
<proteinExistence type="predicted"/>
<dbReference type="CDD" id="cd16162">
    <property type="entry name" value="OCRE_RBM5_like"/>
    <property type="match status" value="1"/>
</dbReference>
<evidence type="ECO:0000256" key="1">
    <source>
        <dbReference type="ARBA" id="ARBA00004123"/>
    </source>
</evidence>
<dbReference type="InterPro" id="IPR000504">
    <property type="entry name" value="RRM_dom"/>
</dbReference>
<dbReference type="InterPro" id="IPR041591">
    <property type="entry name" value="OCRE"/>
</dbReference>
<keyword evidence="7" id="KW-1185">Reference proteome</keyword>
<dbReference type="GO" id="GO:0003723">
    <property type="term" value="F:RNA binding"/>
    <property type="evidence" value="ECO:0007669"/>
    <property type="project" value="InterPro"/>
</dbReference>
<dbReference type="PROSITE" id="PS50157">
    <property type="entry name" value="ZINC_FINGER_C2H2_2"/>
    <property type="match status" value="1"/>
</dbReference>
<evidence type="ECO:0000256" key="4">
    <source>
        <dbReference type="SAM" id="MobiDB-lite"/>
    </source>
</evidence>
<dbReference type="Ensembl" id="ENSECRT00000023204.1">
    <property type="protein sequence ID" value="ENSECRP00000022719.1"/>
    <property type="gene ID" value="ENSECRG00000015366.1"/>
</dbReference>
<feature type="compositionally biased region" description="Acidic residues" evidence="4">
    <location>
        <begin position="1059"/>
        <end position="1068"/>
    </location>
</feature>
<protein>
    <submittedName>
        <fullName evidence="6">RNA-binding protein 5-like</fullName>
    </submittedName>
</protein>
<dbReference type="AlphaFoldDB" id="A0A8C4SV59"/>
<feature type="compositionally biased region" description="Basic and acidic residues" evidence="4">
    <location>
        <begin position="298"/>
        <end position="319"/>
    </location>
</feature>
<dbReference type="SMART" id="SM00360">
    <property type="entry name" value="RRM"/>
    <property type="match status" value="2"/>
</dbReference>
<gene>
    <name evidence="6" type="primary">rbm6</name>
</gene>
<evidence type="ECO:0000313" key="6">
    <source>
        <dbReference type="Ensembl" id="ENSECRP00000022719.1"/>
    </source>
</evidence>
<dbReference type="SUPFAM" id="SSF54928">
    <property type="entry name" value="RNA-binding domain, RBD"/>
    <property type="match status" value="2"/>
</dbReference>
<feature type="compositionally biased region" description="Polar residues" evidence="4">
    <location>
        <begin position="497"/>
        <end position="508"/>
    </location>
</feature>
<feature type="compositionally biased region" description="Basic and acidic residues" evidence="4">
    <location>
        <begin position="275"/>
        <end position="291"/>
    </location>
</feature>
<sequence length="1217" mass="138731">MWGGPRFGPRGPPFRGNLQGPRFSGQWRGNRHDNSEGPMHEFRGRDEMHHHPRMGFRPDRPPVDFHRRDLPPNEMRGREIEPVDPRGREPMDFRGREPIDVHGRYDTPIEMRKREGHPPDFRGRGRHHHDVGRQGEPVGMRRFDNPPDLRERPPNDFRGREVVPVDRRRLPLDILGREGHSSNMREREMGFVDSRERLPRDDQVMNEFGLEFEGNDGGNSDYRRRNLPPGDFREEYGPDMDFRNRNRPPVEMRERDAGWNGPSNVRGGKANNRNFGERDPTSFGYRNREDNDWQSPGYREREFPDSSHENAEFRPKEGILGDYPEGSEFQSMGEEDGTPFDFAASEDAVTDSDGWNRQCVEPGAFGGREIPGSSFKDKTAHRIGQEQPGLQNLKNQEVSDERLHQGEGGCFRDGALEKDSAQSEFRTAKSPTFQDSVKTPGGLKTSKPSEIHLETAEKRDDDYMDQDYRDIDYRLASNQGYEYGQQTVNEPTDKTSRFSASDEANLQDQDYRSDSVKEKPNNILCIKGIPKSASEDQVLTALSYPSGVRPYGMKISKIVPGYSYDTAFVEFLNLEDAVRFMESKQKTLKIGEKILSMCYAHQDIKPEDISEDTPLLQRPFPKPALLQTPPLKPALLQTPGTKPSTGSWTLPKLDPVFQDSHTMIIKNLWSSTTVETIVKALDPFAYLEPGNIRLIKPKQSECTKCFCFVDMDSHEEVSHLVETLRNLSHPFTIDHSRVRVEIAKPLKKQSLRKDYEKSPGLSEMGYHDPSKEAHHSVVPAGSNQVVPIITEIVTVSKPPETYAKQNVDGSSDQGSSSTQKGAEGSTSSATGQTQSKDGSGSYSYDVPDVSTYLYDSTSGFYYDPQTTLYYDANLRYYYNADTQQYLYWDSAQRNYIPVPDYKTENQPPTFYSAPPTTSSAKKQDKKNESSGSEGQTDKKEDDPTGRSEKKEGEKEKKEKDEKPRSLTAHKIAKDMERWAKIQNRQKECIRAASPVLQPRTLSEEKKISKSADAAFAIFEKKGLAGDDLFKKPFAPPKKDETASKRQIGSLGVLIAEYGGDSDEEEDKQEEQREEKKPEKEDKLTDWKKMACLLCRRQFPNKDALIRHQKLSELHKQNLEIHYKIRRSELELQALERQEQERTLKGKGGSPESKRRKYQSSLDGEGERGGRMQRSGDGKEPLKRKKGQDQGGRGSLRTAESYRDAVRKAMFARYKELE</sequence>
<reference evidence="6" key="2">
    <citation type="submission" date="2025-08" db="UniProtKB">
        <authorList>
            <consortium name="Ensembl"/>
        </authorList>
    </citation>
    <scope>IDENTIFICATION</scope>
</reference>
<evidence type="ECO:0000256" key="3">
    <source>
        <dbReference type="PROSITE-ProRule" id="PRU00042"/>
    </source>
</evidence>
<feature type="compositionally biased region" description="Basic and acidic residues" evidence="4">
    <location>
        <begin position="935"/>
        <end position="964"/>
    </location>
</feature>
<comment type="subcellular location">
    <subcellularLocation>
        <location evidence="1">Nucleus</location>
    </subcellularLocation>
</comment>
<feature type="compositionally biased region" description="Basic and acidic residues" evidence="4">
    <location>
        <begin position="231"/>
        <end position="257"/>
    </location>
</feature>
<dbReference type="InterPro" id="IPR055494">
    <property type="entry name" value="DUF7066"/>
</dbReference>
<feature type="compositionally biased region" description="Basic and acidic residues" evidence="4">
    <location>
        <begin position="1069"/>
        <end position="1082"/>
    </location>
</feature>
<dbReference type="PANTHER" id="PTHR13948">
    <property type="entry name" value="RNA-BINDING PROTEIN"/>
    <property type="match status" value="1"/>
</dbReference>
<dbReference type="InterPro" id="IPR012677">
    <property type="entry name" value="Nucleotide-bd_a/b_plait_sf"/>
</dbReference>
<dbReference type="GO" id="GO:0005634">
    <property type="term" value="C:nucleus"/>
    <property type="evidence" value="ECO:0007669"/>
    <property type="project" value="UniProtKB-SubCell"/>
</dbReference>
<feature type="compositionally biased region" description="Basic and acidic residues" evidence="4">
    <location>
        <begin position="1164"/>
        <end position="1180"/>
    </location>
</feature>
<reference evidence="6" key="1">
    <citation type="submission" date="2021-06" db="EMBL/GenBank/DDBJ databases">
        <authorList>
            <consortium name="Wellcome Sanger Institute Data Sharing"/>
        </authorList>
    </citation>
    <scope>NUCLEOTIDE SEQUENCE [LARGE SCALE GENOMIC DNA]</scope>
</reference>
<feature type="domain" description="C2H2-type" evidence="5">
    <location>
        <begin position="1089"/>
        <end position="1119"/>
    </location>
</feature>
<feature type="compositionally biased region" description="Polar residues" evidence="4">
    <location>
        <begin position="480"/>
        <end position="490"/>
    </location>
</feature>
<feature type="compositionally biased region" description="Low complexity" evidence="4">
    <location>
        <begin position="808"/>
        <end position="835"/>
    </location>
</feature>
<dbReference type="Pfam" id="PF17780">
    <property type="entry name" value="OCRE"/>
    <property type="match status" value="1"/>
</dbReference>